<dbReference type="Proteomes" id="UP000198406">
    <property type="component" value="Unassembled WGS sequence"/>
</dbReference>
<name>A0A1Z5JF14_FISSO</name>
<dbReference type="InterPro" id="IPR001251">
    <property type="entry name" value="CRAL-TRIO_dom"/>
</dbReference>
<dbReference type="InterPro" id="IPR036865">
    <property type="entry name" value="CRAL-TRIO_dom_sf"/>
</dbReference>
<dbReference type="Gene3D" id="3.40.525.10">
    <property type="entry name" value="CRAL-TRIO lipid binding domain"/>
    <property type="match status" value="1"/>
</dbReference>
<dbReference type="InParanoid" id="A0A1Z5JF14"/>
<evidence type="ECO:0000313" key="3">
    <source>
        <dbReference type="EMBL" id="GAX12600.1"/>
    </source>
</evidence>
<protein>
    <recommendedName>
        <fullName evidence="2">CRAL-TRIO domain-containing protein</fullName>
    </recommendedName>
</protein>
<gene>
    <name evidence="3" type="ORF">FisN_13Lh060</name>
</gene>
<evidence type="ECO:0000313" key="4">
    <source>
        <dbReference type="Proteomes" id="UP000198406"/>
    </source>
</evidence>
<accession>A0A1Z5JF14</accession>
<dbReference type="PROSITE" id="PS50191">
    <property type="entry name" value="CRAL_TRIO"/>
    <property type="match status" value="1"/>
</dbReference>
<comment type="caution">
    <text evidence="3">The sequence shown here is derived from an EMBL/GenBank/DDBJ whole genome shotgun (WGS) entry which is preliminary data.</text>
</comment>
<evidence type="ECO:0000259" key="2">
    <source>
        <dbReference type="PROSITE" id="PS50191"/>
    </source>
</evidence>
<keyword evidence="4" id="KW-1185">Reference proteome</keyword>
<feature type="region of interest" description="Disordered" evidence="1">
    <location>
        <begin position="130"/>
        <end position="152"/>
    </location>
</feature>
<dbReference type="EMBL" id="BDSP01000053">
    <property type="protein sequence ID" value="GAX12600.1"/>
    <property type="molecule type" value="Genomic_DNA"/>
</dbReference>
<feature type="domain" description="CRAL-TRIO" evidence="2">
    <location>
        <begin position="166"/>
        <end position="324"/>
    </location>
</feature>
<reference evidence="3 4" key="1">
    <citation type="journal article" date="2015" name="Plant Cell">
        <title>Oil accumulation by the oleaginous diatom Fistulifera solaris as revealed by the genome and transcriptome.</title>
        <authorList>
            <person name="Tanaka T."/>
            <person name="Maeda Y."/>
            <person name="Veluchamy A."/>
            <person name="Tanaka M."/>
            <person name="Abida H."/>
            <person name="Marechal E."/>
            <person name="Bowler C."/>
            <person name="Muto M."/>
            <person name="Sunaga Y."/>
            <person name="Tanaka M."/>
            <person name="Yoshino T."/>
            <person name="Taniguchi T."/>
            <person name="Fukuda Y."/>
            <person name="Nemoto M."/>
            <person name="Matsumoto M."/>
            <person name="Wong P.S."/>
            <person name="Aburatani S."/>
            <person name="Fujibuchi W."/>
        </authorList>
    </citation>
    <scope>NUCLEOTIDE SEQUENCE [LARGE SCALE GENOMIC DNA]</scope>
    <source>
        <strain evidence="3 4">JPCC DA0580</strain>
    </source>
</reference>
<organism evidence="3 4">
    <name type="scientific">Fistulifera solaris</name>
    <name type="common">Oleaginous diatom</name>
    <dbReference type="NCBI Taxonomy" id="1519565"/>
    <lineage>
        <taxon>Eukaryota</taxon>
        <taxon>Sar</taxon>
        <taxon>Stramenopiles</taxon>
        <taxon>Ochrophyta</taxon>
        <taxon>Bacillariophyta</taxon>
        <taxon>Bacillariophyceae</taxon>
        <taxon>Bacillariophycidae</taxon>
        <taxon>Naviculales</taxon>
        <taxon>Naviculaceae</taxon>
        <taxon>Fistulifera</taxon>
    </lineage>
</organism>
<dbReference type="Pfam" id="PF00650">
    <property type="entry name" value="CRAL_TRIO"/>
    <property type="match status" value="1"/>
</dbReference>
<dbReference type="SUPFAM" id="SSF52087">
    <property type="entry name" value="CRAL/TRIO domain"/>
    <property type="match status" value="1"/>
</dbReference>
<evidence type="ECO:0000256" key="1">
    <source>
        <dbReference type="SAM" id="MobiDB-lite"/>
    </source>
</evidence>
<proteinExistence type="predicted"/>
<dbReference type="CDD" id="cd00170">
    <property type="entry name" value="SEC14"/>
    <property type="match status" value="1"/>
</dbReference>
<dbReference type="AlphaFoldDB" id="A0A1Z5JF14"/>
<sequence length="324" mass="36519">MRLLGYGQRTTAEDLKSRFPKATESECRRFHKACPRDAADKLGAYLEWREKHQLDCSQHSEDLKTASKPALDDGWCDAVRKAINDVDGSQASSDSSSSTGSGVSPCDAIFLEDSPAEIAESTQVYLFHENQRSGESDTSSDPGPESPGFGLTIPRQCIHIPRFADGRNIHDLDGHRIVMHYPGRLEVHKMSNDFYADAMALFIESNLDRNNEEKVTLCVDVRPGRGWPNPSVYHLLGLIRQVANALHDLNPQRLHHCILYPIPRAAFYMWKMIQNFLDPSLRELMVLIPGSSLTAPLPARAMYKYMNEEALACLERYRDSLQDK</sequence>